<comment type="caution">
    <text evidence="3">The sequence shown here is derived from an EMBL/GenBank/DDBJ whole genome shotgun (WGS) entry which is preliminary data.</text>
</comment>
<protein>
    <submittedName>
        <fullName evidence="3">VCBS domain-containing protein</fullName>
    </submittedName>
</protein>
<keyword evidence="4" id="KW-1185">Reference proteome</keyword>
<dbReference type="Proteomes" id="UP000613011">
    <property type="component" value="Unassembled WGS sequence"/>
</dbReference>
<gene>
    <name evidence="3" type="ORF">JI739_20880</name>
</gene>
<dbReference type="Gene3D" id="2.60.40.10">
    <property type="entry name" value="Immunoglobulins"/>
    <property type="match status" value="1"/>
</dbReference>
<comment type="subcellular location">
    <subcellularLocation>
        <location evidence="1">Secreted</location>
    </subcellularLocation>
</comment>
<dbReference type="PANTHER" id="PTHR38340:SF1">
    <property type="entry name" value="S-LAYER PROTEIN"/>
    <property type="match status" value="1"/>
</dbReference>
<evidence type="ECO:0000313" key="4">
    <source>
        <dbReference type="Proteomes" id="UP000613011"/>
    </source>
</evidence>
<dbReference type="InterPro" id="IPR010221">
    <property type="entry name" value="VCBS_dom"/>
</dbReference>
<dbReference type="Pfam" id="PF00353">
    <property type="entry name" value="HemolysinCabind"/>
    <property type="match status" value="12"/>
</dbReference>
<dbReference type="RefSeq" id="WP_201685934.1">
    <property type="nucleotide sequence ID" value="NZ_JAEQNA010000009.1"/>
</dbReference>
<dbReference type="Gene3D" id="2.150.10.10">
    <property type="entry name" value="Serralysin-like metalloprotease, C-terminal"/>
    <property type="match status" value="8"/>
</dbReference>
<dbReference type="EMBL" id="JAEQNA010000009">
    <property type="protein sequence ID" value="MBL0422803.1"/>
    <property type="molecule type" value="Genomic_DNA"/>
</dbReference>
<evidence type="ECO:0000313" key="3">
    <source>
        <dbReference type="EMBL" id="MBL0422803.1"/>
    </source>
</evidence>
<evidence type="ECO:0000256" key="1">
    <source>
        <dbReference type="ARBA" id="ARBA00004613"/>
    </source>
</evidence>
<proteinExistence type="predicted"/>
<reference evidence="3" key="1">
    <citation type="submission" date="2021-01" db="EMBL/GenBank/DDBJ databases">
        <title>Ramlibacter sp. strain AW1 16S ribosomal RNA gene Genome sequencing and assembly.</title>
        <authorList>
            <person name="Kang M."/>
        </authorList>
    </citation>
    <scope>NUCLEOTIDE SEQUENCE</scope>
    <source>
        <strain evidence="3">AW1</strain>
    </source>
</reference>
<dbReference type="GO" id="GO:0005576">
    <property type="term" value="C:extracellular region"/>
    <property type="evidence" value="ECO:0007669"/>
    <property type="project" value="UniProtKB-SubCell"/>
</dbReference>
<name>A0A936ZMB2_9BURK</name>
<dbReference type="InterPro" id="IPR018511">
    <property type="entry name" value="Hemolysin-typ_Ca-bd_CS"/>
</dbReference>
<sequence>MTTSTSTFLKGTPDQQAYLFDEAALLESGLLEGNIVTLDVVTDGSADLYSVGSVMTTDTATAAQLVKADKVDRWQELLGADGLVIGMVRINADHTVDLDLTISLQRLGVSSVAELQAGQEIRISFAYATRRDADGKPDDWNVVSFTLTGQDPQTNQPPVAHDDDASGNENDVLTIAVLANDFDPEGGPLQVVQASCPAGQGSVTIVDNQLVFDPGTDFDHLPLGGQAKVEVTYTVRDSQGAESSATVTVGMVGTNDAPVAMLDGVAGDENQPLTIDVLANDRDPDGDPLELVSVTQPAEGWGTVSMVGNRLVFTPGTALDQLAEGNRVAIPFSYVVRDRHGAESTAVVTVFILATNDAPVLSVVHGEPSQTVRLGSSDPWVAQGQLSLLDADSANVAVSVELDQIIGATLSCEQREQLAALMQVNYTGTTGSPTPQPVNWTFSAIGSDAFSFLAEGQAILLNYVVRASDGSEQDEQVLSITVVRPAWNGITGKDHGVALLQTPNPLDGARLFDDSGTLEGETSLFVSSGQLEAYDAEGNWVGFLGVRPVDTQEGGTFTVDQDGFWTYTRPDDGRTFTDSFTVHTPSGLSHVVTVDVGRVPDTQATAGADFLVAALGDGSGWAPLDGGAGNDHLLGTSGADWLIGADGDDRLDAGDSGVTHEYLDGGTGDDLMYGESGPDGLVGGEGNDRLFGGAGNDSLYGDEGDDRLFGGDDDDLLDGDSGQDVLFGGRGNDTLLGGEGRDVLFGGDGNDLLSGGAGSDVLHGGDGDDRLRSSERGTDLLLGGRGDDQLIVGSPAWGMFRGGFPSDQGPRFTVMDGGPGHDVLQLGDHCQAILLRDLDGLNDVRGFDSTEDFILVDTSIFTGLLDADGHLDPGRWVTTGDAPEGPHLSLASRDGADGVSWTLNYVDRDGTVHTVALFDAAPNLDRVLVSGTDHATLYENHAPVAAGQLAQGTESWQALSPLVTAYGEFQFDSKTGKWLYVLDNESPAVDALRAGESYVDRLIVQRAGQEPISIAITIHGRDTAMDGQTDYVINAGSAHVLRGTLQTLNVDAEPSGLRFLPEEAEATFGTFTFDQLTGDWSYRLRPDADPTEARQDTLTITSADGDASMTVTVNVLPRGTTERVFGDDYRYLTQPRDGNPDIEPQVAHKGQLEAVDLASGERVAFVAAEQDGFSINATGAWTYLQPAALFQAGRVEQAQFVVRTVNGTEHVITVTIDLDGVPGLIGGYDGETYAYEGGPGADVLLLADHGPYPVRFTGDADNDYVEGGSGDLRARGGTGDDTLVGGAQVNLLDGGDGNDVLRGGESVDWLGGGAGDDTLVAGRGATSAWGGAGSDLLSAGAGRSVSLHGEDGDDFLFGGSGRGLLDGGAGSDLISTRDSSGSAVYALDGGAGDNVLRLGSGSDTLWVGTLDGKQVVHDFDPARDFILIDAEAIGALPLVIGTAAAPDTAYLLFTRDTGTGHDTLFYVPAAGDDGRAPVALVEFTTPTDLAAAHVRFASGTQGDVFGDGAPVTGGMVAAGEWRVDLPLGERELPVFAGAVGHFDFDAATGRWLYILDADAPALADLAPGEVITERLVLRSPAGPDPLEITVTVHASAGSTLPRASIVGVDIAVATEFKEPDVVQVSGQLHAIDWTTGKPVAFRPITEGPFTIDASGAWSFRDGAANHADVTTLSFDVFATDGTAHTVTVIIEAEPAGGSGYVLYEHQGWPLVDHQALQASGPTNIVLSADMLWTQRAGVSRGEFEQMVVANSLAPPLLLVAGSAGNDTLIAGPAHAEFRGGAGDDVLIGSSRPVFLLGGDGNDRLFGGSGGGLLDGGAGDDWISTWGARGGDRGGAATTVDGGAGANTIQLGDGNDTLRISTLDGLQRVSNFGSGRDLVLIDIDGIDLGPRGPDGTLDLLRIVTDPDQAPTFAHLQLTTLENGETQLSYVPAAAATPDGEFDPLRIPTVLAVFDSTSLVSADFIRLAEQTSILGVDRAVASDFENPALLQVNGQLRAIDWSTGKPVAFQPITEGPFTIDATGAWSYAAAAEEPGAATEVSELPFVVFAVDGTAHTVTVIIDPAGVAATGYDLDEWTDWPLGEDAVVPLLSEGTVVLGSDFLWGNAGATTEFFQWVIAEPTANPALVLDGSAGADTLVAGPGAVQLRGNGGRDTLVGSTGTGVLSGGGGDDRLLGGTGGGILAGGAGDDQLSTHGGDANSVFLVDGGSGWNTIRLGAGTDLLWLGSNGGLQVVSDFDAASDKVVIDPATFALAAGEDGHLHASAFRGLDAVSFVDGPHLQFSQLDDGTGTLMYMPAMGDTSQPTVLARFAPGTVLTAENILLAGGNQVVEDGAGVAAGTVEAGAWEYLGTGGEWGSLHLDASTGQWIYLLDNAAAQLLGEGVTRQDVLTLQGADGSLQDITVTVTGTNDLPTVTGRFVRTVSYAEGMPPPTVQGVFFVSDPDEGESGLARTGEDPLLGVYGSLSVWTDGNWTYQLYEHVAPPPVGESLQDQFDTLQTLDGTTIDALTILVTGTTGGGGGPEV</sequence>
<dbReference type="PANTHER" id="PTHR38340">
    <property type="entry name" value="S-LAYER PROTEIN"/>
    <property type="match status" value="1"/>
</dbReference>
<dbReference type="InterPro" id="IPR011049">
    <property type="entry name" value="Serralysin-like_metalloprot_C"/>
</dbReference>
<dbReference type="InterPro" id="IPR013783">
    <property type="entry name" value="Ig-like_fold"/>
</dbReference>
<accession>A0A936ZMB2</accession>
<organism evidence="3 4">
    <name type="scientific">Ramlibacter aurantiacus</name>
    <dbReference type="NCBI Taxonomy" id="2801330"/>
    <lineage>
        <taxon>Bacteria</taxon>
        <taxon>Pseudomonadati</taxon>
        <taxon>Pseudomonadota</taxon>
        <taxon>Betaproteobacteria</taxon>
        <taxon>Burkholderiales</taxon>
        <taxon>Comamonadaceae</taxon>
        <taxon>Ramlibacter</taxon>
    </lineage>
</organism>
<dbReference type="InterPro" id="IPR050557">
    <property type="entry name" value="RTX_toxin/Mannuronan_C5-epim"/>
</dbReference>
<dbReference type="Pfam" id="PF17963">
    <property type="entry name" value="Big_9"/>
    <property type="match status" value="2"/>
</dbReference>
<keyword evidence="2" id="KW-0964">Secreted</keyword>
<evidence type="ECO:0000256" key="2">
    <source>
        <dbReference type="ARBA" id="ARBA00022525"/>
    </source>
</evidence>
<dbReference type="InterPro" id="IPR001343">
    <property type="entry name" value="Hemolysn_Ca-bd"/>
</dbReference>
<dbReference type="PROSITE" id="PS00330">
    <property type="entry name" value="HEMOLYSIN_CALCIUM"/>
    <property type="match status" value="3"/>
</dbReference>
<dbReference type="PRINTS" id="PR00313">
    <property type="entry name" value="CABNDNGRPT"/>
</dbReference>
<dbReference type="NCBIfam" id="TIGR01965">
    <property type="entry name" value="VCBS_repeat"/>
    <property type="match status" value="9"/>
</dbReference>
<dbReference type="SUPFAM" id="SSF51120">
    <property type="entry name" value="beta-Roll"/>
    <property type="match status" value="5"/>
</dbReference>
<dbReference type="GO" id="GO:0005509">
    <property type="term" value="F:calcium ion binding"/>
    <property type="evidence" value="ECO:0007669"/>
    <property type="project" value="InterPro"/>
</dbReference>